<evidence type="ECO:0000256" key="1">
    <source>
        <dbReference type="ARBA" id="ARBA00006739"/>
    </source>
</evidence>
<evidence type="ECO:0000259" key="4">
    <source>
        <dbReference type="Pfam" id="PF00535"/>
    </source>
</evidence>
<dbReference type="GO" id="GO:0035269">
    <property type="term" value="P:protein O-linked glycosylation via mannose"/>
    <property type="evidence" value="ECO:0007669"/>
    <property type="project" value="TreeGrafter"/>
</dbReference>
<evidence type="ECO:0000313" key="5">
    <source>
        <dbReference type="EMBL" id="PIS09483.1"/>
    </source>
</evidence>
<dbReference type="InterPro" id="IPR029044">
    <property type="entry name" value="Nucleotide-diphossugar_trans"/>
</dbReference>
<protein>
    <recommendedName>
        <fullName evidence="4">Glycosyltransferase 2-like domain-containing protein</fullName>
    </recommendedName>
</protein>
<dbReference type="InterPro" id="IPR039528">
    <property type="entry name" value="DPM1-like"/>
</dbReference>
<dbReference type="SUPFAM" id="SSF53448">
    <property type="entry name" value="Nucleotide-diphospho-sugar transferases"/>
    <property type="match status" value="1"/>
</dbReference>
<dbReference type="InterPro" id="IPR001173">
    <property type="entry name" value="Glyco_trans_2-like"/>
</dbReference>
<name>A0A2H0WA04_9BACT</name>
<dbReference type="EMBL" id="PEZT01000008">
    <property type="protein sequence ID" value="PIS09483.1"/>
    <property type="molecule type" value="Genomic_DNA"/>
</dbReference>
<reference evidence="6" key="1">
    <citation type="submission" date="2017-09" db="EMBL/GenBank/DDBJ databases">
        <title>Depth-based differentiation of microbial function through sediment-hosted aquifers and enrichment of novel symbionts in the deep terrestrial subsurface.</title>
        <authorList>
            <person name="Probst A.J."/>
            <person name="Ladd B."/>
            <person name="Jarett J.K."/>
            <person name="Geller-Mcgrath D.E."/>
            <person name="Sieber C.M.K."/>
            <person name="Emerson J.B."/>
            <person name="Anantharaman K."/>
            <person name="Thomas B.C."/>
            <person name="Malmstrom R."/>
            <person name="Stieglmeier M."/>
            <person name="Klingl A."/>
            <person name="Woyke T."/>
            <person name="Ryan C.M."/>
            <person name="Banfield J.F."/>
        </authorList>
    </citation>
    <scope>NUCLEOTIDE SEQUENCE [LARGE SCALE GENOMIC DNA]</scope>
</reference>
<dbReference type="GO" id="GO:0016020">
    <property type="term" value="C:membrane"/>
    <property type="evidence" value="ECO:0007669"/>
    <property type="project" value="GOC"/>
</dbReference>
<proteinExistence type="inferred from homology"/>
<accession>A0A2H0WA04</accession>
<dbReference type="Proteomes" id="UP000230093">
    <property type="component" value="Unassembled WGS sequence"/>
</dbReference>
<comment type="similarity">
    <text evidence="1">Belongs to the glycosyltransferase 2 family.</text>
</comment>
<evidence type="ECO:0000313" key="6">
    <source>
        <dbReference type="Proteomes" id="UP000230093"/>
    </source>
</evidence>
<evidence type="ECO:0000256" key="2">
    <source>
        <dbReference type="ARBA" id="ARBA00022676"/>
    </source>
</evidence>
<feature type="domain" description="Glycosyltransferase 2-like" evidence="4">
    <location>
        <begin position="5"/>
        <end position="170"/>
    </location>
</feature>
<keyword evidence="3" id="KW-0808">Transferase</keyword>
<sequence>MEKVSVIIPTFNEALGIVTFIKRILRVFSKISQQYKLEIIIIDDNSPDNTGKIVKKKFLKDKRIRVFIRKNISGLGTAIGYGVKKAKGDIIIGIDADGNHDEIVIPALLKNLDQFDLVIASRFIKGGGLEKKTDIFRHLVSFFINLFFKIFGSPVWDSTSGFYVIRKKKLKALGLGKIYYGYGDYHLRLVCLAKSHKYLIKEIPYTYKKRIAGKSKSNLFKMFFSYLLEGVKIKLK</sequence>
<dbReference type="GO" id="GO:0006488">
    <property type="term" value="P:dolichol-linked oligosaccharide biosynthetic process"/>
    <property type="evidence" value="ECO:0007669"/>
    <property type="project" value="TreeGrafter"/>
</dbReference>
<dbReference type="Gene3D" id="3.90.550.10">
    <property type="entry name" value="Spore Coat Polysaccharide Biosynthesis Protein SpsA, Chain A"/>
    <property type="match status" value="1"/>
</dbReference>
<dbReference type="PANTHER" id="PTHR43398:SF1">
    <property type="entry name" value="DOLICHOL-PHOSPHATE MANNOSYLTRANSFERASE SUBUNIT 1"/>
    <property type="match status" value="1"/>
</dbReference>
<dbReference type="GO" id="GO:0004582">
    <property type="term" value="F:dolichyl-phosphate beta-D-mannosyltransferase activity"/>
    <property type="evidence" value="ECO:0007669"/>
    <property type="project" value="InterPro"/>
</dbReference>
<evidence type="ECO:0000256" key="3">
    <source>
        <dbReference type="ARBA" id="ARBA00022679"/>
    </source>
</evidence>
<dbReference type="GO" id="GO:0006506">
    <property type="term" value="P:GPI anchor biosynthetic process"/>
    <property type="evidence" value="ECO:0007669"/>
    <property type="project" value="TreeGrafter"/>
</dbReference>
<gene>
    <name evidence="5" type="ORF">COT75_01280</name>
</gene>
<dbReference type="Pfam" id="PF00535">
    <property type="entry name" value="Glycos_transf_2"/>
    <property type="match status" value="1"/>
</dbReference>
<organism evidence="5 6">
    <name type="scientific">Candidatus Beckwithbacteria bacterium CG10_big_fil_rev_8_21_14_0_10_34_10</name>
    <dbReference type="NCBI Taxonomy" id="1974495"/>
    <lineage>
        <taxon>Bacteria</taxon>
        <taxon>Candidatus Beckwithiibacteriota</taxon>
    </lineage>
</organism>
<dbReference type="PANTHER" id="PTHR43398">
    <property type="entry name" value="DOLICHOL-PHOSPHATE MANNOSYLTRANSFERASE SUBUNIT 1"/>
    <property type="match status" value="1"/>
</dbReference>
<keyword evidence="2" id="KW-0328">Glycosyltransferase</keyword>
<comment type="caution">
    <text evidence="5">The sequence shown here is derived from an EMBL/GenBank/DDBJ whole genome shotgun (WGS) entry which is preliminary data.</text>
</comment>
<dbReference type="AlphaFoldDB" id="A0A2H0WA04"/>